<dbReference type="Proteomes" id="UP001593833">
    <property type="component" value="Unassembled WGS sequence"/>
</dbReference>
<keyword evidence="7" id="KW-1185">Reference proteome</keyword>
<dbReference type="InterPro" id="IPR042080">
    <property type="entry name" value="RNA_2'-PTrans_N"/>
</dbReference>
<dbReference type="EMBL" id="JBHPKH010000002">
    <property type="protein sequence ID" value="MFC1572026.1"/>
    <property type="molecule type" value="Genomic_DNA"/>
</dbReference>
<dbReference type="PANTHER" id="PTHR12684">
    <property type="entry name" value="PUTATIVE PHOSPHOTRANSFERASE"/>
    <property type="match status" value="1"/>
</dbReference>
<name>A0ABV6YIU1_UNCEI</name>
<reference evidence="6 7" key="1">
    <citation type="submission" date="2024-09" db="EMBL/GenBank/DDBJ databases">
        <authorList>
            <person name="D'Angelo T."/>
        </authorList>
    </citation>
    <scope>NUCLEOTIDE SEQUENCE [LARGE SCALE GENOMIC DNA]</scope>
    <source>
        <strain evidence="6">SAG AM-320-E07</strain>
    </source>
</reference>
<sequence length="194" mass="21986">MEELLDRHEVRLSRFMALVLRHKPELVGLTLSDGGWVPLAELIDTLKQTWRKGPITREAIQRIVDLDDKRRYEIDSKSRPQRIRACYGHSTPTTMDYPETDPPAVLYHGTARRFLGRIWASGLLPMQRQYVHLSEDAETARRVGERRDPEPVILLVDAAAMARDGHTFYVTAGGMYLVEFVPAGHLRIADGGVG</sequence>
<dbReference type="EC" id="2.7.1.-" evidence="5"/>
<evidence type="ECO:0000256" key="3">
    <source>
        <dbReference type="ARBA" id="ARBA00023027"/>
    </source>
</evidence>
<accession>A0ABV6YIU1</accession>
<dbReference type="Gene3D" id="3.20.170.30">
    <property type="match status" value="1"/>
</dbReference>
<evidence type="ECO:0000256" key="4">
    <source>
        <dbReference type="ARBA" id="ARBA00025212"/>
    </source>
</evidence>
<dbReference type="PANTHER" id="PTHR12684:SF2">
    <property type="entry name" value="TRNA 2'-PHOSPHOTRANSFERASE 1"/>
    <property type="match status" value="1"/>
</dbReference>
<evidence type="ECO:0000256" key="5">
    <source>
        <dbReference type="HAMAP-Rule" id="MF_00299"/>
    </source>
</evidence>
<dbReference type="InterPro" id="IPR022928">
    <property type="entry name" value="RNA_2'-PTrans_KptA"/>
</dbReference>
<organism evidence="6 7">
    <name type="scientific">Eiseniibacteriota bacterium</name>
    <dbReference type="NCBI Taxonomy" id="2212470"/>
    <lineage>
        <taxon>Bacteria</taxon>
        <taxon>Candidatus Eiseniibacteriota</taxon>
    </lineage>
</organism>
<evidence type="ECO:0000256" key="1">
    <source>
        <dbReference type="ARBA" id="ARBA00009836"/>
    </source>
</evidence>
<dbReference type="SUPFAM" id="SSF56399">
    <property type="entry name" value="ADP-ribosylation"/>
    <property type="match status" value="1"/>
</dbReference>
<comment type="function">
    <text evidence="4 5">Removes the 2'-phosphate from RNA via an intermediate in which the phosphate is ADP-ribosylated by NAD followed by a presumed transesterification to release the RNA and generate ADP-ribose 1''-2''-cyclic phosphate (APPR&gt;P). May function as an ADP-ribosylase.</text>
</comment>
<dbReference type="HAMAP" id="MF_00299">
    <property type="entry name" value="KptA"/>
    <property type="match status" value="1"/>
</dbReference>
<keyword evidence="2 5" id="KW-0808">Transferase</keyword>
<protein>
    <recommendedName>
        <fullName evidence="5">Probable RNA 2'-phosphotransferase</fullName>
        <ecNumber evidence="5">2.7.1.-</ecNumber>
    </recommendedName>
</protein>
<dbReference type="Pfam" id="PF01885">
    <property type="entry name" value="PTS_2-RNA"/>
    <property type="match status" value="1"/>
</dbReference>
<keyword evidence="3 5" id="KW-0520">NAD</keyword>
<comment type="similarity">
    <text evidence="1 5">Belongs to the KptA/TPT1 family.</text>
</comment>
<evidence type="ECO:0000313" key="7">
    <source>
        <dbReference type="Proteomes" id="UP001593833"/>
    </source>
</evidence>
<evidence type="ECO:0000313" key="6">
    <source>
        <dbReference type="EMBL" id="MFC1572026.1"/>
    </source>
</evidence>
<evidence type="ECO:0000256" key="2">
    <source>
        <dbReference type="ARBA" id="ARBA00022679"/>
    </source>
</evidence>
<dbReference type="InterPro" id="IPR002745">
    <property type="entry name" value="Ptrans_KptA/Tpt1"/>
</dbReference>
<comment type="caution">
    <text evidence="6">The sequence shown here is derived from an EMBL/GenBank/DDBJ whole genome shotgun (WGS) entry which is preliminary data.</text>
</comment>
<dbReference type="Gene3D" id="1.10.10.970">
    <property type="entry name" value="RNA 2'-phosphotransferase, Tpt1/KptA family, N-terminal domain"/>
    <property type="match status" value="1"/>
</dbReference>
<proteinExistence type="inferred from homology"/>
<gene>
    <name evidence="5" type="primary">kptA</name>
    <name evidence="6" type="ORF">ACFL6M_00345</name>
</gene>
<dbReference type="InterPro" id="IPR042081">
    <property type="entry name" value="RNA_2'-PTrans_C"/>
</dbReference>